<keyword evidence="3" id="KW-1185">Reference proteome</keyword>
<reference evidence="2 3" key="1">
    <citation type="submission" date="2020-03" db="EMBL/GenBank/DDBJ databases">
        <title>Genomic Encyclopedia of Type Strains, Phase IV (KMG-IV): sequencing the most valuable type-strain genomes for metagenomic binning, comparative biology and taxonomic classification.</title>
        <authorList>
            <person name="Goeker M."/>
        </authorList>
    </citation>
    <scope>NUCLEOTIDE SEQUENCE [LARGE SCALE GENOMIC DNA]</scope>
    <source>
        <strain evidence="2 3">DSM 24233</strain>
    </source>
</reference>
<evidence type="ECO:0000313" key="3">
    <source>
        <dbReference type="Proteomes" id="UP000580856"/>
    </source>
</evidence>
<organism evidence="2 3">
    <name type="scientific">Desulfobaculum xiamenense</name>
    <dbReference type="NCBI Taxonomy" id="995050"/>
    <lineage>
        <taxon>Bacteria</taxon>
        <taxon>Pseudomonadati</taxon>
        <taxon>Thermodesulfobacteriota</taxon>
        <taxon>Desulfovibrionia</taxon>
        <taxon>Desulfovibrionales</taxon>
        <taxon>Desulfovibrionaceae</taxon>
        <taxon>Desulfobaculum</taxon>
    </lineage>
</organism>
<evidence type="ECO:0000313" key="2">
    <source>
        <dbReference type="EMBL" id="NJB68468.1"/>
    </source>
</evidence>
<feature type="region of interest" description="Disordered" evidence="1">
    <location>
        <begin position="1"/>
        <end position="22"/>
    </location>
</feature>
<proteinExistence type="predicted"/>
<dbReference type="Proteomes" id="UP000580856">
    <property type="component" value="Unassembled WGS sequence"/>
</dbReference>
<dbReference type="AlphaFoldDB" id="A0A846QJS5"/>
<gene>
    <name evidence="2" type="ORF">GGQ74_002141</name>
</gene>
<dbReference type="EMBL" id="JAATJA010000002">
    <property type="protein sequence ID" value="NJB68468.1"/>
    <property type="molecule type" value="Genomic_DNA"/>
</dbReference>
<evidence type="ECO:0000256" key="1">
    <source>
        <dbReference type="SAM" id="MobiDB-lite"/>
    </source>
</evidence>
<accession>A0A846QJS5</accession>
<name>A0A846QJS5_9BACT</name>
<sequence>MDIARRGRWPNQRAVGIPRRSGVPTELVPPKTFIGAAMDTARQSILSDTLRIMI</sequence>
<protein>
    <submittedName>
        <fullName evidence="2">Uncharacterized protein</fullName>
    </submittedName>
</protein>
<comment type="caution">
    <text evidence="2">The sequence shown here is derived from an EMBL/GenBank/DDBJ whole genome shotgun (WGS) entry which is preliminary data.</text>
</comment>